<feature type="domain" description="Methyl-accepting transducer" evidence="11">
    <location>
        <begin position="301"/>
        <end position="544"/>
    </location>
</feature>
<gene>
    <name evidence="14" type="ORF">FIM25_15980</name>
</gene>
<keyword evidence="5 10" id="KW-1133">Transmembrane helix</keyword>
<dbReference type="Pfam" id="PF00015">
    <property type="entry name" value="MCPsignal"/>
    <property type="match status" value="1"/>
</dbReference>
<dbReference type="InterPro" id="IPR033480">
    <property type="entry name" value="sCache_2"/>
</dbReference>
<dbReference type="PROSITE" id="PS50885">
    <property type="entry name" value="HAMP"/>
    <property type="match status" value="1"/>
</dbReference>
<dbReference type="Proteomes" id="UP000321899">
    <property type="component" value="Unassembled WGS sequence"/>
</dbReference>
<comment type="caution">
    <text evidence="14">The sequence shown here is derived from an EMBL/GenBank/DDBJ whole genome shotgun (WGS) entry which is preliminary data.</text>
</comment>
<evidence type="ECO:0000256" key="6">
    <source>
        <dbReference type="ARBA" id="ARBA00023136"/>
    </source>
</evidence>
<protein>
    <submittedName>
        <fullName evidence="14">Methyl-accepting chemotaxis protein</fullName>
    </submittedName>
</protein>
<feature type="transmembrane region" description="Helical" evidence="10">
    <location>
        <begin position="204"/>
        <end position="225"/>
    </location>
</feature>
<dbReference type="PANTHER" id="PTHR32089">
    <property type="entry name" value="METHYL-ACCEPTING CHEMOTAXIS PROTEIN MCPB"/>
    <property type="match status" value="1"/>
</dbReference>
<dbReference type="SMART" id="SM00304">
    <property type="entry name" value="HAMP"/>
    <property type="match status" value="1"/>
</dbReference>
<evidence type="ECO:0000256" key="10">
    <source>
        <dbReference type="SAM" id="Phobius"/>
    </source>
</evidence>
<sequence>MLQNFSIRQRMTFILVLVACMLAGMFWSTFRTAYTARDMGILETGNVMFRDQKEKVYVATHSMALALGVIASETQNHDERVRLFRNMIQDIRFEEDKSGYYFIYDQTTNVALPTRPDLVGKDLGGAKDADGVYFVRELNSAAARGGDFVEYIFDKPGFGNQPKLAYAELIPGTSMWIGTGVYIDNIAAEQARISGSISQQVRAYLLWIATIAGFFAIFFFIIAILTTRDVVVSLKHTTRLIENLASGEGDLTRRMPEERKDETGEMALWINRFIEQIHAIISRIRENAGGLHTASGAMRNESEVMADGVRTAAKGTQALSDAASTMRNNMSGIAAAMEETSTNTSMVAAATEEMTSTIDEIAKNAEKARQTTGNAVKRVEETSRKAKELGDISREVGQVTQTIAEISAQTNLLALNATIEAARAGEAGKGFAVVASEIKDLATQTAKATENIRNIINHAQTLSLEVGEDVGHVNSAIAAIDDIVNAIATAVEEQSVATREIAGNVLQASQGIQEVNENITSLNTLVRNIYSDIDEVRSATTAITATGDAVNSQAGEIAQMAETLEKLVGRFKLS</sequence>
<evidence type="ECO:0000313" key="15">
    <source>
        <dbReference type="Proteomes" id="UP000321899"/>
    </source>
</evidence>
<keyword evidence="4 10" id="KW-0812">Transmembrane</keyword>
<dbReference type="SMART" id="SM00283">
    <property type="entry name" value="MA"/>
    <property type="match status" value="1"/>
</dbReference>
<keyword evidence="15" id="KW-1185">Reference proteome</keyword>
<evidence type="ECO:0000256" key="8">
    <source>
        <dbReference type="ARBA" id="ARBA00029447"/>
    </source>
</evidence>
<feature type="domain" description="T-SNARE coiled-coil homology" evidence="12">
    <location>
        <begin position="460"/>
        <end position="522"/>
    </location>
</feature>
<evidence type="ECO:0000259" key="12">
    <source>
        <dbReference type="PROSITE" id="PS50192"/>
    </source>
</evidence>
<evidence type="ECO:0000259" key="13">
    <source>
        <dbReference type="PROSITE" id="PS50885"/>
    </source>
</evidence>
<name>A0A5S5MC27_9BACT</name>
<dbReference type="GO" id="GO:0005886">
    <property type="term" value="C:plasma membrane"/>
    <property type="evidence" value="ECO:0007669"/>
    <property type="project" value="UniProtKB-SubCell"/>
</dbReference>
<keyword evidence="2" id="KW-1003">Cell membrane</keyword>
<evidence type="ECO:0000256" key="9">
    <source>
        <dbReference type="PROSITE-ProRule" id="PRU00284"/>
    </source>
</evidence>
<dbReference type="Gene3D" id="1.10.287.950">
    <property type="entry name" value="Methyl-accepting chemotaxis protein"/>
    <property type="match status" value="1"/>
</dbReference>
<evidence type="ECO:0000259" key="11">
    <source>
        <dbReference type="PROSITE" id="PS50111"/>
    </source>
</evidence>
<comment type="subcellular location">
    <subcellularLocation>
        <location evidence="1">Cell inner membrane</location>
        <topology evidence="1">Multi-pass membrane protein</topology>
    </subcellularLocation>
</comment>
<dbReference type="PANTHER" id="PTHR32089:SF112">
    <property type="entry name" value="LYSOZYME-LIKE PROTEIN-RELATED"/>
    <property type="match status" value="1"/>
</dbReference>
<accession>A0A5S5MC27</accession>
<keyword evidence="3" id="KW-0997">Cell inner membrane</keyword>
<dbReference type="InterPro" id="IPR004089">
    <property type="entry name" value="MCPsignal_dom"/>
</dbReference>
<dbReference type="SUPFAM" id="SSF58104">
    <property type="entry name" value="Methyl-accepting chemotaxis protein (MCP) signaling domain"/>
    <property type="match status" value="1"/>
</dbReference>
<dbReference type="Pfam" id="PF17200">
    <property type="entry name" value="sCache_2"/>
    <property type="match status" value="1"/>
</dbReference>
<dbReference type="InterPro" id="IPR004090">
    <property type="entry name" value="Chemotax_Me-accpt_rcpt"/>
</dbReference>
<evidence type="ECO:0000256" key="3">
    <source>
        <dbReference type="ARBA" id="ARBA00022519"/>
    </source>
</evidence>
<dbReference type="OrthoDB" id="9787709at2"/>
<dbReference type="RefSeq" id="WP_139450858.1">
    <property type="nucleotide sequence ID" value="NZ_VDMB01000038.1"/>
</dbReference>
<dbReference type="PROSITE" id="PS50192">
    <property type="entry name" value="T_SNARE"/>
    <property type="match status" value="1"/>
</dbReference>
<keyword evidence="7 9" id="KW-0807">Transducer</keyword>
<evidence type="ECO:0000256" key="5">
    <source>
        <dbReference type="ARBA" id="ARBA00022989"/>
    </source>
</evidence>
<dbReference type="PRINTS" id="PR00260">
    <property type="entry name" value="CHEMTRNSDUCR"/>
</dbReference>
<evidence type="ECO:0000256" key="7">
    <source>
        <dbReference type="ARBA" id="ARBA00023224"/>
    </source>
</evidence>
<evidence type="ECO:0000256" key="4">
    <source>
        <dbReference type="ARBA" id="ARBA00022692"/>
    </source>
</evidence>
<dbReference type="InterPro" id="IPR000727">
    <property type="entry name" value="T_SNARE_dom"/>
</dbReference>
<evidence type="ECO:0000313" key="14">
    <source>
        <dbReference type="EMBL" id="TYT73274.1"/>
    </source>
</evidence>
<dbReference type="EMBL" id="VDMB01000038">
    <property type="protein sequence ID" value="TYT73274.1"/>
    <property type="molecule type" value="Genomic_DNA"/>
</dbReference>
<dbReference type="SMART" id="SM01049">
    <property type="entry name" value="Cache_2"/>
    <property type="match status" value="1"/>
</dbReference>
<dbReference type="GO" id="GO:0004888">
    <property type="term" value="F:transmembrane signaling receptor activity"/>
    <property type="evidence" value="ECO:0007669"/>
    <property type="project" value="InterPro"/>
</dbReference>
<keyword evidence="6 10" id="KW-0472">Membrane</keyword>
<dbReference type="CDD" id="cd06225">
    <property type="entry name" value="HAMP"/>
    <property type="match status" value="1"/>
</dbReference>
<dbReference type="AlphaFoldDB" id="A0A5S5MC27"/>
<dbReference type="Gene3D" id="3.30.450.20">
    <property type="entry name" value="PAS domain"/>
    <property type="match status" value="1"/>
</dbReference>
<dbReference type="InterPro" id="IPR003660">
    <property type="entry name" value="HAMP_dom"/>
</dbReference>
<dbReference type="GO" id="GO:0006935">
    <property type="term" value="P:chemotaxis"/>
    <property type="evidence" value="ECO:0007669"/>
    <property type="project" value="InterPro"/>
</dbReference>
<dbReference type="GO" id="GO:0007165">
    <property type="term" value="P:signal transduction"/>
    <property type="evidence" value="ECO:0007669"/>
    <property type="project" value="UniProtKB-KW"/>
</dbReference>
<dbReference type="Pfam" id="PF00672">
    <property type="entry name" value="HAMP"/>
    <property type="match status" value="1"/>
</dbReference>
<comment type="similarity">
    <text evidence="8">Belongs to the methyl-accepting chemotaxis (MCP) protein family.</text>
</comment>
<feature type="domain" description="HAMP" evidence="13">
    <location>
        <begin position="228"/>
        <end position="282"/>
    </location>
</feature>
<feature type="transmembrane region" description="Helical" evidence="10">
    <location>
        <begin position="12"/>
        <end position="30"/>
    </location>
</feature>
<evidence type="ECO:0000256" key="2">
    <source>
        <dbReference type="ARBA" id="ARBA00022475"/>
    </source>
</evidence>
<reference evidence="14 15" key="1">
    <citation type="submission" date="2019-06" db="EMBL/GenBank/DDBJ databases">
        <title>Desulfobotulus mexicanus sp. nov., a novel sulfate-reducing bacterium isolated from the sediment of an alkaline crater lake in Mexico.</title>
        <authorList>
            <person name="Hirschler-Rea A."/>
        </authorList>
    </citation>
    <scope>NUCLEOTIDE SEQUENCE [LARGE SCALE GENOMIC DNA]</scope>
    <source>
        <strain evidence="14 15">PAR22N</strain>
    </source>
</reference>
<proteinExistence type="inferred from homology"/>
<dbReference type="PROSITE" id="PS50111">
    <property type="entry name" value="CHEMOTAXIS_TRANSDUC_2"/>
    <property type="match status" value="1"/>
</dbReference>
<evidence type="ECO:0000256" key="1">
    <source>
        <dbReference type="ARBA" id="ARBA00004429"/>
    </source>
</evidence>
<organism evidence="14 15">
    <name type="scientific">Desulfobotulus mexicanus</name>
    <dbReference type="NCBI Taxonomy" id="2586642"/>
    <lineage>
        <taxon>Bacteria</taxon>
        <taxon>Pseudomonadati</taxon>
        <taxon>Thermodesulfobacteriota</taxon>
        <taxon>Desulfobacteria</taxon>
        <taxon>Desulfobacterales</taxon>
        <taxon>Desulfobacteraceae</taxon>
        <taxon>Desulfobotulus</taxon>
    </lineage>
</organism>